<organism evidence="1 2">
    <name type="scientific">Chondromyces crocatus</name>
    <dbReference type="NCBI Taxonomy" id="52"/>
    <lineage>
        <taxon>Bacteria</taxon>
        <taxon>Pseudomonadati</taxon>
        <taxon>Myxococcota</taxon>
        <taxon>Polyangia</taxon>
        <taxon>Polyangiales</taxon>
        <taxon>Polyangiaceae</taxon>
        <taxon>Chondromyces</taxon>
    </lineage>
</organism>
<proteinExistence type="predicted"/>
<dbReference type="KEGG" id="ccro:CMC5_021970"/>
<evidence type="ECO:0000313" key="2">
    <source>
        <dbReference type="Proteomes" id="UP000067626"/>
    </source>
</evidence>
<keyword evidence="2" id="KW-1185">Reference proteome</keyword>
<reference evidence="1 2" key="1">
    <citation type="submission" date="2015-07" db="EMBL/GenBank/DDBJ databases">
        <title>Genome analysis of myxobacterium Chondromyces crocatus Cm c5 reveals a high potential for natural compound synthesis and the genetic basis for the loss of fruiting body formation.</title>
        <authorList>
            <person name="Zaburannyi N."/>
            <person name="Bunk B."/>
            <person name="Maier J."/>
            <person name="Overmann J."/>
            <person name="Mueller R."/>
        </authorList>
    </citation>
    <scope>NUCLEOTIDE SEQUENCE [LARGE SCALE GENOMIC DNA]</scope>
    <source>
        <strain evidence="1 2">Cm c5</strain>
    </source>
</reference>
<dbReference type="InterPro" id="IPR013433">
    <property type="entry name" value="PHA_gran_rgn"/>
</dbReference>
<dbReference type="RefSeq" id="WP_050430343.1">
    <property type="nucleotide sequence ID" value="NZ_CP012159.1"/>
</dbReference>
<dbReference type="Pfam" id="PF09650">
    <property type="entry name" value="PHA_gran_rgn"/>
    <property type="match status" value="1"/>
</dbReference>
<dbReference type="EMBL" id="CP012159">
    <property type="protein sequence ID" value="AKT38056.1"/>
    <property type="molecule type" value="Genomic_DNA"/>
</dbReference>
<dbReference type="Proteomes" id="UP000067626">
    <property type="component" value="Chromosome"/>
</dbReference>
<name>A0A0K1EB15_CHOCO</name>
<dbReference type="OrthoDB" id="287584at2"/>
<protein>
    <submittedName>
        <fullName evidence="1">Polyhydroxyalkanoic acid synthase</fullName>
    </submittedName>
</protein>
<evidence type="ECO:0000313" key="1">
    <source>
        <dbReference type="EMBL" id="AKT38056.1"/>
    </source>
</evidence>
<sequence>MATIDIRRQHTLSKDDAKARAEQLIRGMEEKLGIRWKWAGENIEFEAPEGAAKGAKGKVTLSASEIRVEIDLPFLLRPMKGMVESKVNERLDKLIVKS</sequence>
<dbReference type="AlphaFoldDB" id="A0A0K1EB15"/>
<gene>
    <name evidence="1" type="ORF">CMC5_021970</name>
</gene>
<accession>A0A0K1EB15</accession>
<dbReference type="NCBIfam" id="TIGR02610">
    <property type="entry name" value="PHA_gran_rgn"/>
    <property type="match status" value="1"/>
</dbReference>